<evidence type="ECO:0000256" key="1">
    <source>
        <dbReference type="SAM" id="Phobius"/>
    </source>
</evidence>
<organism evidence="2">
    <name type="scientific">Arundo donax</name>
    <name type="common">Giant reed</name>
    <name type="synonym">Donax arundinaceus</name>
    <dbReference type="NCBI Taxonomy" id="35708"/>
    <lineage>
        <taxon>Eukaryota</taxon>
        <taxon>Viridiplantae</taxon>
        <taxon>Streptophyta</taxon>
        <taxon>Embryophyta</taxon>
        <taxon>Tracheophyta</taxon>
        <taxon>Spermatophyta</taxon>
        <taxon>Magnoliopsida</taxon>
        <taxon>Liliopsida</taxon>
        <taxon>Poales</taxon>
        <taxon>Poaceae</taxon>
        <taxon>PACMAD clade</taxon>
        <taxon>Arundinoideae</taxon>
        <taxon>Arundineae</taxon>
        <taxon>Arundo</taxon>
    </lineage>
</organism>
<proteinExistence type="predicted"/>
<reference evidence="2" key="1">
    <citation type="submission" date="2014-09" db="EMBL/GenBank/DDBJ databases">
        <authorList>
            <person name="Magalhaes I.L.F."/>
            <person name="Oliveira U."/>
            <person name="Santos F.R."/>
            <person name="Vidigal T.H.D.A."/>
            <person name="Brescovit A.D."/>
            <person name="Santos A.J."/>
        </authorList>
    </citation>
    <scope>NUCLEOTIDE SEQUENCE</scope>
    <source>
        <tissue evidence="2">Shoot tissue taken approximately 20 cm above the soil surface</tissue>
    </source>
</reference>
<keyword evidence="1" id="KW-1133">Transmembrane helix</keyword>
<protein>
    <submittedName>
        <fullName evidence="2">Uncharacterized protein</fullName>
    </submittedName>
</protein>
<keyword evidence="1" id="KW-0812">Transmembrane</keyword>
<sequence length="80" mass="9729">MLNHIFHSLLMLLYRLFHLFLLLHRFLNSGRKYFLSPPADYFFFLIIISLLLQGSFQCLYPEILFFYSLIKCSFRRCLLT</sequence>
<dbReference type="EMBL" id="GBRH01221699">
    <property type="protein sequence ID" value="JAD76196.1"/>
    <property type="molecule type" value="Transcribed_RNA"/>
</dbReference>
<feature type="transmembrane region" description="Helical" evidence="1">
    <location>
        <begin position="6"/>
        <end position="27"/>
    </location>
</feature>
<feature type="transmembrane region" description="Helical" evidence="1">
    <location>
        <begin position="39"/>
        <end position="56"/>
    </location>
</feature>
<keyword evidence="1" id="KW-0472">Membrane</keyword>
<accession>A0A0A9CKU5</accession>
<reference evidence="2" key="2">
    <citation type="journal article" date="2015" name="Data Brief">
        <title>Shoot transcriptome of the giant reed, Arundo donax.</title>
        <authorList>
            <person name="Barrero R.A."/>
            <person name="Guerrero F.D."/>
            <person name="Moolhuijzen P."/>
            <person name="Goolsby J.A."/>
            <person name="Tidwell J."/>
            <person name="Bellgard S.E."/>
            <person name="Bellgard M.I."/>
        </authorList>
    </citation>
    <scope>NUCLEOTIDE SEQUENCE</scope>
    <source>
        <tissue evidence="2">Shoot tissue taken approximately 20 cm above the soil surface</tissue>
    </source>
</reference>
<evidence type="ECO:0000313" key="2">
    <source>
        <dbReference type="EMBL" id="JAD76196.1"/>
    </source>
</evidence>
<name>A0A0A9CKU5_ARUDO</name>
<dbReference type="AlphaFoldDB" id="A0A0A9CKU5"/>